<gene>
    <name evidence="2" type="ORF">EEDITHA_LOCUS3673</name>
</gene>
<keyword evidence="3" id="KW-1185">Reference proteome</keyword>
<dbReference type="Proteomes" id="UP001153954">
    <property type="component" value="Unassembled WGS sequence"/>
</dbReference>
<comment type="caution">
    <text evidence="2">The sequence shown here is derived from an EMBL/GenBank/DDBJ whole genome shotgun (WGS) entry which is preliminary data.</text>
</comment>
<organism evidence="2 3">
    <name type="scientific">Euphydryas editha</name>
    <name type="common">Edith's checkerspot</name>
    <dbReference type="NCBI Taxonomy" id="104508"/>
    <lineage>
        <taxon>Eukaryota</taxon>
        <taxon>Metazoa</taxon>
        <taxon>Ecdysozoa</taxon>
        <taxon>Arthropoda</taxon>
        <taxon>Hexapoda</taxon>
        <taxon>Insecta</taxon>
        <taxon>Pterygota</taxon>
        <taxon>Neoptera</taxon>
        <taxon>Endopterygota</taxon>
        <taxon>Lepidoptera</taxon>
        <taxon>Glossata</taxon>
        <taxon>Ditrysia</taxon>
        <taxon>Papilionoidea</taxon>
        <taxon>Nymphalidae</taxon>
        <taxon>Nymphalinae</taxon>
        <taxon>Euphydryas</taxon>
    </lineage>
</organism>
<name>A0AAU9TNF2_EUPED</name>
<dbReference type="EMBL" id="CAKOGL010000006">
    <property type="protein sequence ID" value="CAH2087407.1"/>
    <property type="molecule type" value="Genomic_DNA"/>
</dbReference>
<evidence type="ECO:0000313" key="2">
    <source>
        <dbReference type="EMBL" id="CAH2087407.1"/>
    </source>
</evidence>
<sequence length="155" mass="16949">MSNSNIRKSVSTSFQVYRHMNSSCSNTSTSSNSSAENSDTPLKRFNRLLRSSVARHWSFFRKNQPNLRMRGRSVSDAGLCSIADNDLSYLDLTTVSTCRSLQVIDDTAVDKIPSLLITSAGGSGNAVGLEEASDGSDAERSRRHLRVPTPTYLGQ</sequence>
<reference evidence="2" key="1">
    <citation type="submission" date="2022-03" db="EMBL/GenBank/DDBJ databases">
        <authorList>
            <person name="Tunstrom K."/>
        </authorList>
    </citation>
    <scope>NUCLEOTIDE SEQUENCE</scope>
</reference>
<accession>A0AAU9TNF2</accession>
<protein>
    <submittedName>
        <fullName evidence="2">Uncharacterized protein</fullName>
    </submittedName>
</protein>
<evidence type="ECO:0000313" key="3">
    <source>
        <dbReference type="Proteomes" id="UP001153954"/>
    </source>
</evidence>
<proteinExistence type="predicted"/>
<dbReference type="AlphaFoldDB" id="A0AAU9TNF2"/>
<feature type="region of interest" description="Disordered" evidence="1">
    <location>
        <begin position="126"/>
        <end position="155"/>
    </location>
</feature>
<evidence type="ECO:0000256" key="1">
    <source>
        <dbReference type="SAM" id="MobiDB-lite"/>
    </source>
</evidence>